<evidence type="ECO:0000313" key="8">
    <source>
        <dbReference type="Ensembl" id="ENSBGRP00000014855.1"/>
    </source>
</evidence>
<dbReference type="GO" id="GO:0043066">
    <property type="term" value="P:negative regulation of apoptotic process"/>
    <property type="evidence" value="ECO:0007669"/>
    <property type="project" value="TreeGrafter"/>
</dbReference>
<dbReference type="GO" id="GO:0012505">
    <property type="term" value="C:endomembrane system"/>
    <property type="evidence" value="ECO:0007669"/>
    <property type="project" value="TreeGrafter"/>
</dbReference>
<evidence type="ECO:0000256" key="4">
    <source>
        <dbReference type="ARBA" id="ARBA00034486"/>
    </source>
</evidence>
<organism evidence="8 9">
    <name type="scientific">Bos mutus grunniens</name>
    <name type="common">Wild yak</name>
    <name type="synonym">Bos grunniens</name>
    <dbReference type="NCBI Taxonomy" id="30521"/>
    <lineage>
        <taxon>Eukaryota</taxon>
        <taxon>Metazoa</taxon>
        <taxon>Chordata</taxon>
        <taxon>Craniata</taxon>
        <taxon>Vertebrata</taxon>
        <taxon>Euteleostomi</taxon>
        <taxon>Mammalia</taxon>
        <taxon>Eutheria</taxon>
        <taxon>Laurasiatheria</taxon>
        <taxon>Artiodactyla</taxon>
        <taxon>Ruminantia</taxon>
        <taxon>Pecora</taxon>
        <taxon>Bovidae</taxon>
        <taxon>Bovinae</taxon>
        <taxon>Bos</taxon>
    </lineage>
</organism>
<feature type="compositionally biased region" description="Low complexity" evidence="7">
    <location>
        <begin position="16"/>
        <end position="25"/>
    </location>
</feature>
<feature type="region of interest" description="Disordered" evidence="7">
    <location>
        <begin position="16"/>
        <end position="202"/>
    </location>
</feature>
<evidence type="ECO:0000256" key="6">
    <source>
        <dbReference type="PROSITE-ProRule" id="PRU00339"/>
    </source>
</evidence>
<keyword evidence="2" id="KW-0677">Repeat</keyword>
<protein>
    <recommendedName>
        <fullName evidence="5">Tetratricopeptide repeat protein 9A</fullName>
    </recommendedName>
</protein>
<evidence type="ECO:0000313" key="9">
    <source>
        <dbReference type="Proteomes" id="UP000694520"/>
    </source>
</evidence>
<dbReference type="Pfam" id="PF07719">
    <property type="entry name" value="TPR_2"/>
    <property type="match status" value="1"/>
</dbReference>
<dbReference type="SMART" id="SM00028">
    <property type="entry name" value="TPR"/>
    <property type="match status" value="3"/>
</dbReference>
<dbReference type="PROSITE" id="PS50005">
    <property type="entry name" value="TPR"/>
    <property type="match status" value="1"/>
</dbReference>
<dbReference type="GO" id="GO:0044183">
    <property type="term" value="F:protein folding chaperone"/>
    <property type="evidence" value="ECO:0007669"/>
    <property type="project" value="TreeGrafter"/>
</dbReference>
<feature type="repeat" description="TPR" evidence="6">
    <location>
        <begin position="313"/>
        <end position="346"/>
    </location>
</feature>
<gene>
    <name evidence="8" type="primary">TTC9</name>
</gene>
<evidence type="ECO:0000256" key="2">
    <source>
        <dbReference type="ARBA" id="ARBA00022737"/>
    </source>
</evidence>
<feature type="compositionally biased region" description="Basic residues" evidence="7">
    <location>
        <begin position="170"/>
        <end position="187"/>
    </location>
</feature>
<dbReference type="InterPro" id="IPR019734">
    <property type="entry name" value="TPR_rpt"/>
</dbReference>
<accession>A0A8B9X737</accession>
<feature type="compositionally biased region" description="Basic residues" evidence="7">
    <location>
        <begin position="56"/>
        <end position="65"/>
    </location>
</feature>
<dbReference type="Ensembl" id="ENSBGRT00000017110.1">
    <property type="protein sequence ID" value="ENSBGRP00000014855.1"/>
    <property type="gene ID" value="ENSBGRG00000009323.1"/>
</dbReference>
<dbReference type="GO" id="GO:0016020">
    <property type="term" value="C:membrane"/>
    <property type="evidence" value="ECO:0007669"/>
    <property type="project" value="TreeGrafter"/>
</dbReference>
<dbReference type="FunFam" id="1.25.40.10:FF:000264">
    <property type="entry name" value="Tetratricopeptide repeat protein 9A"/>
    <property type="match status" value="1"/>
</dbReference>
<dbReference type="InterPro" id="IPR011990">
    <property type="entry name" value="TPR-like_helical_dom_sf"/>
</dbReference>
<dbReference type="GO" id="GO:0005740">
    <property type="term" value="C:mitochondrial envelope"/>
    <property type="evidence" value="ECO:0007669"/>
    <property type="project" value="TreeGrafter"/>
</dbReference>
<feature type="compositionally biased region" description="Basic and acidic residues" evidence="7">
    <location>
        <begin position="73"/>
        <end position="83"/>
    </location>
</feature>
<feature type="compositionally biased region" description="Low complexity" evidence="7">
    <location>
        <begin position="160"/>
        <end position="169"/>
    </location>
</feature>
<evidence type="ECO:0000256" key="3">
    <source>
        <dbReference type="ARBA" id="ARBA00022803"/>
    </source>
</evidence>
<reference evidence="8" key="3">
    <citation type="submission" date="2025-09" db="UniProtKB">
        <authorList>
            <consortium name="Ensembl"/>
        </authorList>
    </citation>
    <scope>IDENTIFICATION</scope>
</reference>
<dbReference type="SUPFAM" id="SSF48452">
    <property type="entry name" value="TPR-like"/>
    <property type="match status" value="1"/>
</dbReference>
<comment type="similarity">
    <text evidence="4">Belongs to the TTC9 family.</text>
</comment>
<feature type="compositionally biased region" description="Low complexity" evidence="7">
    <location>
        <begin position="190"/>
        <end position="200"/>
    </location>
</feature>
<dbReference type="Proteomes" id="UP000694520">
    <property type="component" value="Chromosome 11"/>
</dbReference>
<keyword evidence="9" id="KW-1185">Reference proteome</keyword>
<reference evidence="8" key="2">
    <citation type="submission" date="2025-08" db="UniProtKB">
        <authorList>
            <consortium name="Ensembl"/>
        </authorList>
    </citation>
    <scope>IDENTIFICATION</scope>
</reference>
<sequence length="371" mass="40656">MGKKGLVFVTNPPLLQASQASSGSATVPAKPLGPPTPGTASPGARRGQVAADRRLREGRRARRRAGGAGVGEGGRREGGEGNPRRRRREQPPAAGEENGSAGRRTAAGCHGRGRALQARGRRPPRLNPGGRGGAGRRPNGEEGLGGRSQGEPESARGRRGAAAPAAAVRPGRRRWRRRRRRRRRRRDPARGQAGAAAEPAEFIRRAHEFKSQGAQCYKDKKFREAIGKYHRALLELKGLLPAAGERERDSRGASPAGAPNPGRLSEEQSKTVEAIEIDCYNSLAACLLQAELVNYERVKEYCLKVLKKEGENFKALYRSGVAFYHLGDYDKALYYLKEARTRQPTDTNVIRYIQLTEMKLSRCSQREKEAM</sequence>
<dbReference type="AlphaFoldDB" id="A0A8B9X737"/>
<feature type="region of interest" description="Disordered" evidence="7">
    <location>
        <begin position="244"/>
        <end position="267"/>
    </location>
</feature>
<dbReference type="GeneTree" id="ENSGT00940000161472"/>
<dbReference type="PANTHER" id="PTHR46512:SF5">
    <property type="entry name" value="TETRATRICOPEPTIDE REPEAT DOMAIN 9"/>
    <property type="match status" value="1"/>
</dbReference>
<evidence type="ECO:0000256" key="1">
    <source>
        <dbReference type="ARBA" id="ARBA00022553"/>
    </source>
</evidence>
<reference evidence="8" key="1">
    <citation type="submission" date="2019-05" db="EMBL/GenBank/DDBJ databases">
        <authorList>
            <person name="Zhang S."/>
            <person name="Liu J."/>
        </authorList>
    </citation>
    <scope>NUCLEOTIDE SEQUENCE [LARGE SCALE GENOMIC DNA]</scope>
</reference>
<dbReference type="InterPro" id="IPR050754">
    <property type="entry name" value="FKBP4/5/8-like"/>
</dbReference>
<dbReference type="PANTHER" id="PTHR46512">
    <property type="entry name" value="PEPTIDYLPROLYL ISOMERASE"/>
    <property type="match status" value="1"/>
</dbReference>
<keyword evidence="3 6" id="KW-0802">TPR repeat</keyword>
<dbReference type="GO" id="GO:0005829">
    <property type="term" value="C:cytosol"/>
    <property type="evidence" value="ECO:0007669"/>
    <property type="project" value="TreeGrafter"/>
</dbReference>
<keyword evidence="1" id="KW-0597">Phosphoprotein</keyword>
<evidence type="ECO:0000256" key="5">
    <source>
        <dbReference type="ARBA" id="ARBA00073858"/>
    </source>
</evidence>
<dbReference type="Gene3D" id="1.25.40.10">
    <property type="entry name" value="Tetratricopeptide repeat domain"/>
    <property type="match status" value="1"/>
</dbReference>
<dbReference type="InterPro" id="IPR013105">
    <property type="entry name" value="TPR_2"/>
</dbReference>
<proteinExistence type="inferred from homology"/>
<name>A0A8B9X737_BOSMU</name>
<evidence type="ECO:0000256" key="7">
    <source>
        <dbReference type="SAM" id="MobiDB-lite"/>
    </source>
</evidence>